<evidence type="ECO:0000313" key="3">
    <source>
        <dbReference type="Proteomes" id="UP000011625"/>
    </source>
</evidence>
<dbReference type="PATRIC" id="fig|1227456.3.peg.16"/>
<feature type="domain" description="DUF7344" evidence="1">
    <location>
        <begin position="30"/>
        <end position="109"/>
    </location>
</feature>
<dbReference type="AlphaFoldDB" id="M0NGS4"/>
<dbReference type="EMBL" id="AOME01000002">
    <property type="protein sequence ID" value="EMA55875.1"/>
    <property type="molecule type" value="Genomic_DNA"/>
</dbReference>
<sequence>MSTLPRTPNELIRHLARSTTAEELTEFLWLLSNRRRRLVVVSVYLVGPDETIDLHTLAGRIASVETDKEPATITRAERRTVYTNLVQNHLEPLADARIIGYDPQSKHVRRGPATPAAGIMLAAAVVVLQFLAPYERDDTAS</sequence>
<proteinExistence type="predicted"/>
<dbReference type="RefSeq" id="WP_005038540.1">
    <property type="nucleotide sequence ID" value="NZ_AOME01000002.1"/>
</dbReference>
<comment type="caution">
    <text evidence="2">The sequence shown here is derived from an EMBL/GenBank/DDBJ whole genome shotgun (WGS) entry which is preliminary data.</text>
</comment>
<dbReference type="InterPro" id="IPR055768">
    <property type="entry name" value="DUF7344"/>
</dbReference>
<dbReference type="Pfam" id="PF24035">
    <property type="entry name" value="DUF7344"/>
    <property type="match status" value="1"/>
</dbReference>
<keyword evidence="3" id="KW-1185">Reference proteome</keyword>
<name>M0NGS4_9EURY</name>
<organism evidence="2 3">
    <name type="scientific">Halococcus salifodinae DSM 8989</name>
    <dbReference type="NCBI Taxonomy" id="1227456"/>
    <lineage>
        <taxon>Archaea</taxon>
        <taxon>Methanobacteriati</taxon>
        <taxon>Methanobacteriota</taxon>
        <taxon>Stenosarchaea group</taxon>
        <taxon>Halobacteria</taxon>
        <taxon>Halobacteriales</taxon>
        <taxon>Halococcaceae</taxon>
        <taxon>Halococcus</taxon>
    </lineage>
</organism>
<accession>M0NGS4</accession>
<protein>
    <recommendedName>
        <fullName evidence="1">DUF7344 domain-containing protein</fullName>
    </recommendedName>
</protein>
<evidence type="ECO:0000313" key="2">
    <source>
        <dbReference type="EMBL" id="EMA55875.1"/>
    </source>
</evidence>
<gene>
    <name evidence="2" type="ORF">C450_00085</name>
</gene>
<evidence type="ECO:0000259" key="1">
    <source>
        <dbReference type="Pfam" id="PF24035"/>
    </source>
</evidence>
<dbReference type="Proteomes" id="UP000011625">
    <property type="component" value="Unassembled WGS sequence"/>
</dbReference>
<reference evidence="2 3" key="1">
    <citation type="journal article" date="2014" name="PLoS Genet.">
        <title>Phylogenetically driven sequencing of extremely halophilic archaea reveals strategies for static and dynamic osmo-response.</title>
        <authorList>
            <person name="Becker E.A."/>
            <person name="Seitzer P.M."/>
            <person name="Tritt A."/>
            <person name="Larsen D."/>
            <person name="Krusor M."/>
            <person name="Yao A.I."/>
            <person name="Wu D."/>
            <person name="Madern D."/>
            <person name="Eisen J.A."/>
            <person name="Darling A.E."/>
            <person name="Facciotti M.T."/>
        </authorList>
    </citation>
    <scope>NUCLEOTIDE SEQUENCE [LARGE SCALE GENOMIC DNA]</scope>
    <source>
        <strain evidence="2 3">DSM 8989</strain>
    </source>
</reference>